<accession>A0A2G8Y1Y6</accession>
<feature type="compositionally biased region" description="Polar residues" evidence="1">
    <location>
        <begin position="1"/>
        <end position="10"/>
    </location>
</feature>
<feature type="region of interest" description="Disordered" evidence="1">
    <location>
        <begin position="165"/>
        <end position="275"/>
    </location>
</feature>
<evidence type="ECO:0000313" key="3">
    <source>
        <dbReference type="Proteomes" id="UP000236343"/>
    </source>
</evidence>
<feature type="compositionally biased region" description="Basic and acidic residues" evidence="1">
    <location>
        <begin position="58"/>
        <end position="76"/>
    </location>
</feature>
<feature type="compositionally biased region" description="Basic and acidic residues" evidence="1">
    <location>
        <begin position="204"/>
        <end position="216"/>
    </location>
</feature>
<dbReference type="EMBL" id="AGQR02001631">
    <property type="protein sequence ID" value="PIM01288.1"/>
    <property type="molecule type" value="Genomic_DNA"/>
</dbReference>
<evidence type="ECO:0000256" key="1">
    <source>
        <dbReference type="SAM" id="MobiDB-lite"/>
    </source>
</evidence>
<feature type="compositionally biased region" description="Low complexity" evidence="1">
    <location>
        <begin position="113"/>
        <end position="122"/>
    </location>
</feature>
<feature type="compositionally biased region" description="Basic and acidic residues" evidence="1">
    <location>
        <begin position="12"/>
        <end position="23"/>
    </location>
</feature>
<sequence length="275" mass="30572">MRLWRSSSETVRLAEARRGKQEITGRGVGNKKKRKRAREVERQLTHVVASQRLSCQGEESRTRAENGDARDYRETDPEGAEEQTIGKAPEESITETREDVAAEGGREPGAEGGAQQHGAQGKAIGGDRQSMRKSASWKNKTRIPSMLEKTLRTSWSFDGARRAAAAAPVFGRQEEVCFSRRGGMSSTGPGSSRSDVIESGLYRHPREEMPPEKERMTDDDEAERSRRRVREWKPLSSTGNDEGGEGIGRDKKTDTGRQPARETEQGETKETKKNG</sequence>
<organism evidence="2 3">
    <name type="scientific">Toxoplasma gondii COUG</name>
    <dbReference type="NCBI Taxonomy" id="1074873"/>
    <lineage>
        <taxon>Eukaryota</taxon>
        <taxon>Sar</taxon>
        <taxon>Alveolata</taxon>
        <taxon>Apicomplexa</taxon>
        <taxon>Conoidasida</taxon>
        <taxon>Coccidia</taxon>
        <taxon>Eucoccidiorida</taxon>
        <taxon>Eimeriorina</taxon>
        <taxon>Sarcocystidae</taxon>
        <taxon>Toxoplasma</taxon>
    </lineage>
</organism>
<dbReference type="Proteomes" id="UP000236343">
    <property type="component" value="Unassembled WGS sequence"/>
</dbReference>
<dbReference type="AlphaFoldDB" id="A0A2G8Y1Y6"/>
<reference evidence="2 3" key="1">
    <citation type="journal article" date="2016" name="Nat. Commun.">
        <title>Local admixture of amplified and diversified secreted pathogenesis determinants shapes mosaic Toxoplasma gondii genomes.</title>
        <authorList>
            <person name="Lorenzi H."/>
            <person name="Khan A."/>
            <person name="Behnke M.S."/>
            <person name="Namasivayam S."/>
            <person name="Swapna L.S."/>
            <person name="Hadjithomas M."/>
            <person name="Karamycheva S."/>
            <person name="Pinney D."/>
            <person name="Brunk B.P."/>
            <person name="Ajioka J.W."/>
            <person name="Ajzenberg D."/>
            <person name="Boothroyd J.C."/>
            <person name="Boyle J.P."/>
            <person name="Darde M.L."/>
            <person name="Diaz-Miranda M.A."/>
            <person name="Dubey J.P."/>
            <person name="Fritz H.M."/>
            <person name="Gennari S.M."/>
            <person name="Gregory B.D."/>
            <person name="Kim K."/>
            <person name="Saeij J.P."/>
            <person name="Su C."/>
            <person name="White M.W."/>
            <person name="Zhu X.Q."/>
            <person name="Howe D.K."/>
            <person name="Rosenthal B.M."/>
            <person name="Grigg M.E."/>
            <person name="Parkinson J."/>
            <person name="Liu L."/>
            <person name="Kissinger J.C."/>
            <person name="Roos D.S."/>
            <person name="Sibley L.D."/>
        </authorList>
    </citation>
    <scope>NUCLEOTIDE SEQUENCE [LARGE SCALE GENOMIC DNA]</scope>
    <source>
        <strain evidence="2 3">COUG</strain>
    </source>
</reference>
<gene>
    <name evidence="2" type="ORF">TGCOUG_366460</name>
</gene>
<feature type="compositionally biased region" description="Basic and acidic residues" evidence="1">
    <location>
        <begin position="247"/>
        <end position="275"/>
    </location>
</feature>
<proteinExistence type="predicted"/>
<comment type="caution">
    <text evidence="2">The sequence shown here is derived from an EMBL/GenBank/DDBJ whole genome shotgun (WGS) entry which is preliminary data.</text>
</comment>
<protein>
    <submittedName>
        <fullName evidence="2">Uncharacterized protein</fullName>
    </submittedName>
</protein>
<evidence type="ECO:0000313" key="2">
    <source>
        <dbReference type="EMBL" id="PIM01288.1"/>
    </source>
</evidence>
<feature type="region of interest" description="Disordered" evidence="1">
    <location>
        <begin position="1"/>
        <end position="145"/>
    </location>
</feature>
<feature type="compositionally biased region" description="Polar residues" evidence="1">
    <location>
        <begin position="184"/>
        <end position="194"/>
    </location>
</feature>
<name>A0A2G8Y1Y6_TOXGO</name>
<feature type="compositionally biased region" description="Basic and acidic residues" evidence="1">
    <location>
        <begin position="88"/>
        <end position="109"/>
    </location>
</feature>
<dbReference type="VEuPathDB" id="ToxoDB:TGCOUG_366460"/>